<organism evidence="4 5">
    <name type="scientific">Streptomyces decoyicus</name>
    <dbReference type="NCBI Taxonomy" id="249567"/>
    <lineage>
        <taxon>Bacteria</taxon>
        <taxon>Bacillati</taxon>
        <taxon>Actinomycetota</taxon>
        <taxon>Actinomycetes</taxon>
        <taxon>Kitasatosporales</taxon>
        <taxon>Streptomycetaceae</taxon>
        <taxon>Streptomyces</taxon>
    </lineage>
</organism>
<feature type="transmembrane region" description="Helical" evidence="2">
    <location>
        <begin position="35"/>
        <end position="54"/>
    </location>
</feature>
<keyword evidence="5" id="KW-1185">Reference proteome</keyword>
<dbReference type="Proteomes" id="UP001344251">
    <property type="component" value="Chromosome"/>
</dbReference>
<evidence type="ECO:0000259" key="3">
    <source>
        <dbReference type="Pfam" id="PF04892"/>
    </source>
</evidence>
<feature type="domain" description="VanZ-like" evidence="3">
    <location>
        <begin position="40"/>
        <end position="144"/>
    </location>
</feature>
<proteinExistence type="predicted"/>
<keyword evidence="2" id="KW-0472">Membrane</keyword>
<accession>A0ABZ1FUV7</accession>
<feature type="compositionally biased region" description="Polar residues" evidence="1">
    <location>
        <begin position="171"/>
        <end position="180"/>
    </location>
</feature>
<dbReference type="Pfam" id="PF04892">
    <property type="entry name" value="VanZ"/>
    <property type="match status" value="1"/>
</dbReference>
<name>A0ABZ1FUV7_9ACTN</name>
<dbReference type="InterPro" id="IPR006976">
    <property type="entry name" value="VanZ-like"/>
</dbReference>
<evidence type="ECO:0000313" key="4">
    <source>
        <dbReference type="EMBL" id="WSB73669.1"/>
    </source>
</evidence>
<feature type="region of interest" description="Disordered" evidence="1">
    <location>
        <begin position="153"/>
        <end position="180"/>
    </location>
</feature>
<evidence type="ECO:0000313" key="5">
    <source>
        <dbReference type="Proteomes" id="UP001344251"/>
    </source>
</evidence>
<reference evidence="4 5" key="1">
    <citation type="submission" date="2022-10" db="EMBL/GenBank/DDBJ databases">
        <title>The complete genomes of actinobacterial strains from the NBC collection.</title>
        <authorList>
            <person name="Joergensen T.S."/>
            <person name="Alvarez Arevalo M."/>
            <person name="Sterndorff E.B."/>
            <person name="Faurdal D."/>
            <person name="Vuksanovic O."/>
            <person name="Mourched A.-S."/>
            <person name="Charusanti P."/>
            <person name="Shaw S."/>
            <person name="Blin K."/>
            <person name="Weber T."/>
        </authorList>
    </citation>
    <scope>NUCLEOTIDE SEQUENCE [LARGE SCALE GENOMIC DNA]</scope>
    <source>
        <strain evidence="4 5">NBC 01774</strain>
    </source>
</reference>
<dbReference type="PANTHER" id="PTHR36834:SF2">
    <property type="entry name" value="MEMBRANE PROTEIN"/>
    <property type="match status" value="1"/>
</dbReference>
<evidence type="ECO:0000256" key="1">
    <source>
        <dbReference type="SAM" id="MobiDB-lite"/>
    </source>
</evidence>
<feature type="transmembrane region" description="Helical" evidence="2">
    <location>
        <begin position="74"/>
        <end position="94"/>
    </location>
</feature>
<dbReference type="InterPro" id="IPR053150">
    <property type="entry name" value="Teicoplanin_resist-assoc"/>
</dbReference>
<gene>
    <name evidence="4" type="ORF">OG863_40210</name>
</gene>
<evidence type="ECO:0000256" key="2">
    <source>
        <dbReference type="SAM" id="Phobius"/>
    </source>
</evidence>
<dbReference type="PANTHER" id="PTHR36834">
    <property type="entry name" value="MEMBRANE PROTEIN-RELATED"/>
    <property type="match status" value="1"/>
</dbReference>
<keyword evidence="2" id="KW-1133">Transmembrane helix</keyword>
<protein>
    <submittedName>
        <fullName evidence="4">VanZ family protein</fullName>
    </submittedName>
</protein>
<sequence length="180" mass="19134">MFFLIALLTGVLGGVLIYSATSIRKYPQQMSRRMALALLWFWAAGVIYFTFGTPSGGGQTVNLKPLDVTNKADIVDAVLNVLMFAPGGILLALLPMRWHQAALSGFLGSLAIEATQYLTHSGRSADINDLTGNTLGALAGFACTAAALSHTRAAREPRMPRHSNCARNPMASPNASGKDL</sequence>
<feature type="transmembrane region" description="Helical" evidence="2">
    <location>
        <begin position="6"/>
        <end position="23"/>
    </location>
</feature>
<dbReference type="EMBL" id="CP109106">
    <property type="protein sequence ID" value="WSB73669.1"/>
    <property type="molecule type" value="Genomic_DNA"/>
</dbReference>
<dbReference type="RefSeq" id="WP_326623293.1">
    <property type="nucleotide sequence ID" value="NZ_CP109106.1"/>
</dbReference>
<keyword evidence="2" id="KW-0812">Transmembrane</keyword>